<evidence type="ECO:0000259" key="4">
    <source>
        <dbReference type="PROSITE" id="PS50025"/>
    </source>
</evidence>
<dbReference type="Gene3D" id="2.60.120.200">
    <property type="match status" value="1"/>
</dbReference>
<dbReference type="OrthoDB" id="1281073at2"/>
<dbReference type="KEGG" id="oho:Oweho_2253"/>
<keyword evidence="2" id="KW-1015">Disulfide bond</keyword>
<dbReference type="SUPFAM" id="SSF49899">
    <property type="entry name" value="Concanavalin A-like lectins/glucanases"/>
    <property type="match status" value="1"/>
</dbReference>
<gene>
    <name evidence="5" type="ordered locus">Oweho_2253</name>
</gene>
<sequence>MKIFLALFLIPVFFAPSLYSQTLTDSLKAHYPFDNNLRDVTQYGNNLMVNGGISPYILVAGKDSALSFNGNDRLTSTSTFDASSFTEMAISVWIKTSHLTTTSDQLILQGANIGFGLGIQPVTGKLFASFDGSTAGSRISTSSVVDSIWHNIVMQSNGTSTSLYLDGVFDGSVNEILYPSTGGTDNLIYVGASTFNTRTFTGVINDLRIYNRLLSTSEIQTLYTNSLSVSKVYAGQTVTFSVFPNPTTNGSFSIIGENLEPGSTIEITDITGQIVFQDLWPSSKQYQVEPALKSGIYIISAIENGEVRASRKLVVQ</sequence>
<dbReference type="EMBL" id="CP003156">
    <property type="protein sequence ID" value="AEV33226.1"/>
    <property type="molecule type" value="Genomic_DNA"/>
</dbReference>
<feature type="signal peptide" evidence="3">
    <location>
        <begin position="1"/>
        <end position="20"/>
    </location>
</feature>
<dbReference type="SMART" id="SM00560">
    <property type="entry name" value="LamGL"/>
    <property type="match status" value="1"/>
</dbReference>
<accession>G8R5F2</accession>
<dbReference type="GO" id="GO:0005975">
    <property type="term" value="P:carbohydrate metabolic process"/>
    <property type="evidence" value="ECO:0007669"/>
    <property type="project" value="UniProtKB-ARBA"/>
</dbReference>
<dbReference type="InterPro" id="IPR013320">
    <property type="entry name" value="ConA-like_dom_sf"/>
</dbReference>
<protein>
    <recommendedName>
        <fullName evidence="4">Laminin G domain-containing protein</fullName>
    </recommendedName>
</protein>
<dbReference type="Pfam" id="PF13385">
    <property type="entry name" value="Laminin_G_3"/>
    <property type="match status" value="1"/>
</dbReference>
<evidence type="ECO:0000256" key="2">
    <source>
        <dbReference type="ARBA" id="ARBA00023157"/>
    </source>
</evidence>
<dbReference type="AlphaFoldDB" id="G8R5F2"/>
<dbReference type="Pfam" id="PF18962">
    <property type="entry name" value="Por_Secre_tail"/>
    <property type="match status" value="1"/>
</dbReference>
<name>G8R5F2_OWEHD</name>
<dbReference type="Proteomes" id="UP000005631">
    <property type="component" value="Chromosome"/>
</dbReference>
<dbReference type="InterPro" id="IPR006558">
    <property type="entry name" value="LamG-like"/>
</dbReference>
<dbReference type="InterPro" id="IPR001791">
    <property type="entry name" value="Laminin_G"/>
</dbReference>
<evidence type="ECO:0000256" key="3">
    <source>
        <dbReference type="SAM" id="SignalP"/>
    </source>
</evidence>
<reference evidence="5 6" key="1">
    <citation type="journal article" date="2012" name="Stand. Genomic Sci.">
        <title>Genome sequence of the orange-pigmented seawater bacterium Owenweeksia hongkongensis type strain (UST20020801(T)).</title>
        <authorList>
            <person name="Riedel T."/>
            <person name="Held B."/>
            <person name="Nolan M."/>
            <person name="Lucas S."/>
            <person name="Lapidus A."/>
            <person name="Tice H."/>
            <person name="Del Rio T.G."/>
            <person name="Cheng J.F."/>
            <person name="Han C."/>
            <person name="Tapia R."/>
            <person name="Goodwin L.A."/>
            <person name="Pitluck S."/>
            <person name="Liolios K."/>
            <person name="Mavromatis K."/>
            <person name="Pagani I."/>
            <person name="Ivanova N."/>
            <person name="Mikhailova N."/>
            <person name="Pati A."/>
            <person name="Chen A."/>
            <person name="Palaniappan K."/>
            <person name="Rohde M."/>
            <person name="Tindall B.J."/>
            <person name="Detter J.C."/>
            <person name="Goker M."/>
            <person name="Woyke T."/>
            <person name="Bristow J."/>
            <person name="Eisen J.A."/>
            <person name="Markowitz V."/>
            <person name="Hugenholtz P."/>
            <person name="Klenk H.P."/>
            <person name="Kyrpides N.C."/>
        </authorList>
    </citation>
    <scope>NUCLEOTIDE SEQUENCE</scope>
    <source>
        <strain evidence="6">DSM 17368 / JCM 12287 / NRRL B-23963</strain>
    </source>
</reference>
<dbReference type="InterPro" id="IPR026444">
    <property type="entry name" value="Secre_tail"/>
</dbReference>
<dbReference type="eggNOG" id="COG4409">
    <property type="taxonomic scope" value="Bacteria"/>
</dbReference>
<evidence type="ECO:0000313" key="5">
    <source>
        <dbReference type="EMBL" id="AEV33226.1"/>
    </source>
</evidence>
<dbReference type="STRING" id="926562.Oweho_2253"/>
<keyword evidence="1 3" id="KW-0732">Signal</keyword>
<feature type="domain" description="Laminin G" evidence="4">
    <location>
        <begin position="64"/>
        <end position="237"/>
    </location>
</feature>
<dbReference type="GO" id="GO:0004553">
    <property type="term" value="F:hydrolase activity, hydrolyzing O-glycosyl compounds"/>
    <property type="evidence" value="ECO:0007669"/>
    <property type="project" value="UniProtKB-ARBA"/>
</dbReference>
<dbReference type="HOGENOM" id="CLU_879526_0_0_10"/>
<dbReference type="NCBIfam" id="TIGR04183">
    <property type="entry name" value="Por_Secre_tail"/>
    <property type="match status" value="1"/>
</dbReference>
<proteinExistence type="predicted"/>
<evidence type="ECO:0000313" key="6">
    <source>
        <dbReference type="Proteomes" id="UP000005631"/>
    </source>
</evidence>
<organism evidence="5 6">
    <name type="scientific">Owenweeksia hongkongensis (strain DSM 17368 / CIP 108786 / JCM 12287 / NRRL B-23963 / UST20020801)</name>
    <dbReference type="NCBI Taxonomy" id="926562"/>
    <lineage>
        <taxon>Bacteria</taxon>
        <taxon>Pseudomonadati</taxon>
        <taxon>Bacteroidota</taxon>
        <taxon>Flavobacteriia</taxon>
        <taxon>Flavobacteriales</taxon>
        <taxon>Owenweeksiaceae</taxon>
        <taxon>Owenweeksia</taxon>
    </lineage>
</organism>
<dbReference type="RefSeq" id="WP_014202575.1">
    <property type="nucleotide sequence ID" value="NC_016599.1"/>
</dbReference>
<feature type="chain" id="PRO_5003514343" description="Laminin G domain-containing protein" evidence="3">
    <location>
        <begin position="21"/>
        <end position="316"/>
    </location>
</feature>
<keyword evidence="6" id="KW-1185">Reference proteome</keyword>
<evidence type="ECO:0000256" key="1">
    <source>
        <dbReference type="ARBA" id="ARBA00022729"/>
    </source>
</evidence>
<dbReference type="SMART" id="SM00282">
    <property type="entry name" value="LamG"/>
    <property type="match status" value="1"/>
</dbReference>
<dbReference type="PROSITE" id="PS50025">
    <property type="entry name" value="LAM_G_DOMAIN"/>
    <property type="match status" value="1"/>
</dbReference>